<proteinExistence type="predicted"/>
<evidence type="ECO:0000313" key="1">
    <source>
        <dbReference type="EMBL" id="AGU53862.1"/>
    </source>
</evidence>
<sequence length="113" mass="12849">MDLSEPAFEVGREAEQAFAELVDCFREYRDCADMYSESAKFEVYDALQAHSGDLLRLQMSLCRAERKVQLKFGSDAGPGRRHPPGRCTAYSLCSKYCGNPEYSLRSPYLLYSK</sequence>
<evidence type="ECO:0000313" key="2">
    <source>
        <dbReference type="Proteomes" id="UP000016223"/>
    </source>
</evidence>
<protein>
    <submittedName>
        <fullName evidence="1">Uncharacterized protein</fullName>
    </submittedName>
</protein>
<dbReference type="EMBL" id="CP003912">
    <property type="protein sequence ID" value="AGU53862.1"/>
    <property type="molecule type" value="Genomic_DNA"/>
</dbReference>
<gene>
    <name evidence="1" type="ORF">VAPA_2c13100</name>
</gene>
<dbReference type="HOGENOM" id="CLU_2132443_0_0_4"/>
<dbReference type="Proteomes" id="UP000016223">
    <property type="component" value="Chromosome 2"/>
</dbReference>
<dbReference type="AlphaFoldDB" id="T1XLU5"/>
<name>T1XLU5_VARPD</name>
<dbReference type="KEGG" id="vpd:VAPA_2c13100"/>
<accession>T1XLU5</accession>
<organism evidence="1 2">
    <name type="scientific">Variovorax paradoxus B4</name>
    <dbReference type="NCBI Taxonomy" id="1246301"/>
    <lineage>
        <taxon>Bacteria</taxon>
        <taxon>Pseudomonadati</taxon>
        <taxon>Pseudomonadota</taxon>
        <taxon>Betaproteobacteria</taxon>
        <taxon>Burkholderiales</taxon>
        <taxon>Comamonadaceae</taxon>
        <taxon>Variovorax</taxon>
    </lineage>
</organism>
<reference evidence="1 2" key="1">
    <citation type="submission" date="2012-10" db="EMBL/GenBank/DDBJ databases">
        <title>Genome sequence of Variovorax paradoxus B4.</title>
        <authorList>
            <person name="Schuldes J."/>
            <person name="Brandt U."/>
            <person name="Hiessl S."/>
            <person name="Wuebbeler J.H."/>
            <person name="Thuermer A."/>
            <person name="Steinbuechel A."/>
            <person name="Daniel R."/>
        </authorList>
    </citation>
    <scope>NUCLEOTIDE SEQUENCE [LARGE SCALE GENOMIC DNA]</scope>
    <source>
        <strain evidence="1 2">B4</strain>
    </source>
</reference>